<reference evidence="2" key="1">
    <citation type="submission" date="2009-07" db="EMBL/GenBank/DDBJ databases">
        <title>Complete sequence of chromosome of Methylovorus sp. SIP3-4.</title>
        <authorList>
            <person name="Lucas S."/>
            <person name="Copeland A."/>
            <person name="Lapidus A."/>
            <person name="Glavina del Rio T."/>
            <person name="Tice H."/>
            <person name="Bruce D."/>
            <person name="Goodwin L."/>
            <person name="Pitluck S."/>
            <person name="Clum A."/>
            <person name="Larimer F."/>
            <person name="Land M."/>
            <person name="Hauser L."/>
            <person name="Kyrpides N."/>
            <person name="Mikhailova N."/>
            <person name="Kayluzhnaya M."/>
            <person name="Chistoserdova L."/>
        </authorList>
    </citation>
    <scope>NUCLEOTIDE SEQUENCE [LARGE SCALE GENOMIC DNA]</scope>
    <source>
        <strain evidence="2">SIP3-4</strain>
    </source>
</reference>
<proteinExistence type="predicted"/>
<accession>C6XEB9</accession>
<sequence>MNNSGGVLSAFEKMAFEGLGYTDLRILPDGTLAGLAKVNYTTCLMIGLSEYGYKGRFEFQSLDEAQDSLDIWDGKGNPPGNWITYHGIGGSRVNPYFFEALKPSNDEKFDD</sequence>
<dbReference type="RefSeq" id="WP_015830309.1">
    <property type="nucleotide sequence ID" value="NC_012969.1"/>
</dbReference>
<protein>
    <submittedName>
        <fullName evidence="1">Uncharacterized protein</fullName>
    </submittedName>
</protein>
<dbReference type="Proteomes" id="UP000002743">
    <property type="component" value="Chromosome"/>
</dbReference>
<evidence type="ECO:0000313" key="2">
    <source>
        <dbReference type="Proteomes" id="UP000002743"/>
    </source>
</evidence>
<keyword evidence="2" id="KW-1185">Reference proteome</keyword>
<dbReference type="HOGENOM" id="CLU_2155369_0_0_4"/>
<reference evidence="1 2" key="2">
    <citation type="journal article" date="2011" name="J. Bacteriol.">
        <title>Genomes of three methylotrophs from a single niche uncover genetic and metabolic divergence of Methylophilaceae.</title>
        <authorList>
            <person name="Lapidus A."/>
            <person name="Clum A."/>
            <person name="Labutti K."/>
            <person name="Kaluzhnaya M.G."/>
            <person name="Lim S."/>
            <person name="Beck D.A."/>
            <person name="Glavina Del Rio T."/>
            <person name="Nolan M."/>
            <person name="Mavromatis K."/>
            <person name="Huntemann M."/>
            <person name="Lucas S."/>
            <person name="Lidstrom M.E."/>
            <person name="Ivanova N."/>
            <person name="Chistoserdova L."/>
        </authorList>
    </citation>
    <scope>NUCLEOTIDE SEQUENCE [LARGE SCALE GENOMIC DNA]</scope>
    <source>
        <strain evidence="1 2">SIP3-4</strain>
    </source>
</reference>
<dbReference type="EMBL" id="CP001674">
    <property type="protein sequence ID" value="ACT50894.1"/>
    <property type="molecule type" value="Genomic_DNA"/>
</dbReference>
<dbReference type="KEGG" id="mei:Msip34_1649"/>
<dbReference type="AlphaFoldDB" id="C6XEB9"/>
<evidence type="ECO:0000313" key="1">
    <source>
        <dbReference type="EMBL" id="ACT50894.1"/>
    </source>
</evidence>
<dbReference type="OrthoDB" id="8481696at2"/>
<name>C6XEB9_METGS</name>
<gene>
    <name evidence="1" type="ordered locus">Msip34_1649</name>
</gene>
<organism evidence="1 2">
    <name type="scientific">Methylovorus glucosotrophus (strain SIP3-4)</name>
    <dbReference type="NCBI Taxonomy" id="582744"/>
    <lineage>
        <taxon>Bacteria</taxon>
        <taxon>Pseudomonadati</taxon>
        <taxon>Pseudomonadota</taxon>
        <taxon>Betaproteobacteria</taxon>
        <taxon>Nitrosomonadales</taxon>
        <taxon>Methylophilaceae</taxon>
        <taxon>Methylovorus</taxon>
    </lineage>
</organism>
<dbReference type="STRING" id="582744.Msip34_1649"/>